<keyword evidence="7" id="KW-0472">Membrane</keyword>
<evidence type="ECO:0000256" key="5">
    <source>
        <dbReference type="ARBA" id="ARBA00022985"/>
    </source>
</evidence>
<keyword evidence="6" id="KW-1133">Transmembrane helix</keyword>
<name>A0A0B3YGL0_9ALTE</name>
<reference evidence="9 10" key="1">
    <citation type="submission" date="2014-12" db="EMBL/GenBank/DDBJ databases">
        <title>Genome sequencing of Alteromonas marina AD001.</title>
        <authorList>
            <person name="Adrian T.G.S."/>
            <person name="Chan K.G."/>
        </authorList>
    </citation>
    <scope>NUCLEOTIDE SEQUENCE [LARGE SCALE GENOMIC DNA]</scope>
    <source>
        <strain evidence="9 10">AD001</strain>
    </source>
</reference>
<accession>A0A0B3YGL0</accession>
<keyword evidence="3 9" id="KW-0808">Transferase</keyword>
<dbReference type="SUPFAM" id="SSF53448">
    <property type="entry name" value="Nucleotide-diphospho-sugar transferases"/>
    <property type="match status" value="1"/>
</dbReference>
<dbReference type="InterPro" id="IPR001173">
    <property type="entry name" value="Glyco_trans_2-like"/>
</dbReference>
<keyword evidence="4" id="KW-0812">Transmembrane</keyword>
<dbReference type="FunFam" id="3.90.550.10:FF:000170">
    <property type="entry name" value="Dolichol-phosphate mannosyltransferase"/>
    <property type="match status" value="1"/>
</dbReference>
<dbReference type="GO" id="GO:0005886">
    <property type="term" value="C:plasma membrane"/>
    <property type="evidence" value="ECO:0007669"/>
    <property type="project" value="TreeGrafter"/>
</dbReference>
<evidence type="ECO:0000256" key="3">
    <source>
        <dbReference type="ARBA" id="ARBA00022679"/>
    </source>
</evidence>
<feature type="domain" description="Glycosyltransferase 2-like" evidence="8">
    <location>
        <begin position="7"/>
        <end position="166"/>
    </location>
</feature>
<dbReference type="PANTHER" id="PTHR48090:SF3">
    <property type="entry name" value="UNDECAPRENYL-PHOSPHATE 4-DEOXY-4-FORMAMIDO-L-ARABINOSE TRANSFERASE"/>
    <property type="match status" value="1"/>
</dbReference>
<dbReference type="GO" id="GO:0099621">
    <property type="term" value="F:undecaprenyl-phosphate 4-deoxy-4-formamido-L-arabinose transferase activity"/>
    <property type="evidence" value="ECO:0007669"/>
    <property type="project" value="TreeGrafter"/>
</dbReference>
<dbReference type="AlphaFoldDB" id="A0A0B3YGL0"/>
<keyword evidence="5" id="KW-0448">Lipopolysaccharide biosynthesis</keyword>
<evidence type="ECO:0000313" key="9">
    <source>
        <dbReference type="EMBL" id="KHT53391.1"/>
    </source>
</evidence>
<proteinExistence type="predicted"/>
<dbReference type="Pfam" id="PF00535">
    <property type="entry name" value="Glycos_transf_2"/>
    <property type="match status" value="1"/>
</dbReference>
<evidence type="ECO:0000256" key="7">
    <source>
        <dbReference type="ARBA" id="ARBA00023136"/>
    </source>
</evidence>
<evidence type="ECO:0000313" key="10">
    <source>
        <dbReference type="Proteomes" id="UP000031197"/>
    </source>
</evidence>
<dbReference type="InterPro" id="IPR029044">
    <property type="entry name" value="Nucleotide-diphossugar_trans"/>
</dbReference>
<evidence type="ECO:0000256" key="2">
    <source>
        <dbReference type="ARBA" id="ARBA00022676"/>
    </source>
</evidence>
<dbReference type="OrthoDB" id="9811884at2"/>
<dbReference type="RefSeq" id="WP_039219680.1">
    <property type="nucleotide sequence ID" value="NZ_JWLW01000014.1"/>
</dbReference>
<organism evidence="9 10">
    <name type="scientific">Alteromonas marina</name>
    <dbReference type="NCBI Taxonomy" id="203795"/>
    <lineage>
        <taxon>Bacteria</taxon>
        <taxon>Pseudomonadati</taxon>
        <taxon>Pseudomonadota</taxon>
        <taxon>Gammaproteobacteria</taxon>
        <taxon>Alteromonadales</taxon>
        <taxon>Alteromonadaceae</taxon>
        <taxon>Alteromonas/Salinimonas group</taxon>
        <taxon>Alteromonas</taxon>
    </lineage>
</organism>
<protein>
    <submittedName>
        <fullName evidence="9">Dolichol-phosphate mannosyltransferase</fullName>
    </submittedName>
</protein>
<evidence type="ECO:0000256" key="4">
    <source>
        <dbReference type="ARBA" id="ARBA00022692"/>
    </source>
</evidence>
<dbReference type="PANTHER" id="PTHR48090">
    <property type="entry name" value="UNDECAPRENYL-PHOSPHATE 4-DEOXY-4-FORMAMIDO-L-ARABINOSE TRANSFERASE-RELATED"/>
    <property type="match status" value="1"/>
</dbReference>
<keyword evidence="1" id="KW-1003">Cell membrane</keyword>
<keyword evidence="2 9" id="KW-0328">Glycosyltransferase</keyword>
<keyword evidence="10" id="KW-1185">Reference proteome</keyword>
<dbReference type="InterPro" id="IPR050256">
    <property type="entry name" value="Glycosyltransferase_2"/>
</dbReference>
<dbReference type="GO" id="GO:0009103">
    <property type="term" value="P:lipopolysaccharide biosynthetic process"/>
    <property type="evidence" value="ECO:0007669"/>
    <property type="project" value="UniProtKB-KW"/>
</dbReference>
<dbReference type="EMBL" id="JWLW01000014">
    <property type="protein sequence ID" value="KHT53391.1"/>
    <property type="molecule type" value="Genomic_DNA"/>
</dbReference>
<evidence type="ECO:0000256" key="1">
    <source>
        <dbReference type="ARBA" id="ARBA00022475"/>
    </source>
</evidence>
<comment type="caution">
    <text evidence="9">The sequence shown here is derived from an EMBL/GenBank/DDBJ whole genome shotgun (WGS) entry which is preliminary data.</text>
</comment>
<evidence type="ECO:0000256" key="6">
    <source>
        <dbReference type="ARBA" id="ARBA00022989"/>
    </source>
</evidence>
<dbReference type="Gene3D" id="3.90.550.10">
    <property type="entry name" value="Spore Coat Polysaccharide Biosynthesis Protein SpsA, Chain A"/>
    <property type="match status" value="1"/>
</dbReference>
<evidence type="ECO:0000259" key="8">
    <source>
        <dbReference type="Pfam" id="PF00535"/>
    </source>
</evidence>
<dbReference type="CDD" id="cd04179">
    <property type="entry name" value="DPM_DPG-synthase_like"/>
    <property type="match status" value="1"/>
</dbReference>
<sequence>MHQFDVSVVLPAKNEAKNLSALLREIAEVVPSTTTEIIVVDDGSSDDSLALLHNLSSTLPVSCRVIVHPMSCGQSTSVFHGVLQAKGKWIITLDADGQNDPADIPRLIRAAKDTNTVHFCVIGHRKKRKDTPWKRFQSKVANRVRQWILQDDTPDTGCGLKLLPRSTFLLLPYFDHMHRYIPALTKRLGGEVVCVSVNHRARLEGKSNYTAWNRGWAGIIDMLGVRWLMYRNKLNQIASGMGHED</sequence>
<dbReference type="Proteomes" id="UP000031197">
    <property type="component" value="Unassembled WGS sequence"/>
</dbReference>
<gene>
    <name evidence="9" type="ORF">RJ41_09260</name>
</gene>